<dbReference type="SMART" id="SM00382">
    <property type="entry name" value="AAA"/>
    <property type="match status" value="1"/>
</dbReference>
<evidence type="ECO:0000256" key="5">
    <source>
        <dbReference type="ARBA" id="ARBA00022741"/>
    </source>
</evidence>
<dbReference type="RefSeq" id="WP_063365684.1">
    <property type="nucleotide sequence ID" value="NZ_AQHB01000049.1"/>
</dbReference>
<keyword evidence="13" id="KW-1185">Reference proteome</keyword>
<dbReference type="InterPro" id="IPR017871">
    <property type="entry name" value="ABC_transporter-like_CS"/>
</dbReference>
<dbReference type="PATRIC" id="fig|1365250.3.peg.3674"/>
<keyword evidence="8 9" id="KW-0472">Membrane</keyword>
<evidence type="ECO:0000313" key="13">
    <source>
        <dbReference type="Proteomes" id="UP000076643"/>
    </source>
</evidence>
<evidence type="ECO:0000259" key="11">
    <source>
        <dbReference type="PROSITE" id="PS50929"/>
    </source>
</evidence>
<proteinExistence type="predicted"/>
<keyword evidence="7 9" id="KW-1133">Transmembrane helix</keyword>
<dbReference type="Pfam" id="PF00664">
    <property type="entry name" value="ABC_membrane"/>
    <property type="match status" value="1"/>
</dbReference>
<feature type="transmembrane region" description="Helical" evidence="9">
    <location>
        <begin position="167"/>
        <end position="185"/>
    </location>
</feature>
<dbReference type="InterPro" id="IPR003593">
    <property type="entry name" value="AAA+_ATPase"/>
</dbReference>
<feature type="transmembrane region" description="Helical" evidence="9">
    <location>
        <begin position="254"/>
        <end position="274"/>
    </location>
</feature>
<evidence type="ECO:0008006" key="14">
    <source>
        <dbReference type="Google" id="ProtNLM"/>
    </source>
</evidence>
<dbReference type="InterPro" id="IPR036640">
    <property type="entry name" value="ABC1_TM_sf"/>
</dbReference>
<name>A0A161XUA5_9GAMM</name>
<gene>
    <name evidence="12" type="ORF">N475_19850</name>
</gene>
<dbReference type="Proteomes" id="UP000076643">
    <property type="component" value="Unassembled WGS sequence"/>
</dbReference>
<feature type="transmembrane region" description="Helical" evidence="9">
    <location>
        <begin position="68"/>
        <end position="86"/>
    </location>
</feature>
<reference evidence="12 13" key="1">
    <citation type="submission" date="2013-07" db="EMBL/GenBank/DDBJ databases">
        <title>Comparative Genomic and Metabolomic Analysis of Twelve Strains of Pseudoalteromonas luteoviolacea.</title>
        <authorList>
            <person name="Vynne N.G."/>
            <person name="Mansson M."/>
            <person name="Gram L."/>
        </authorList>
    </citation>
    <scope>NUCLEOTIDE SEQUENCE [LARGE SCALE GENOMIC DNA]</scope>
    <source>
        <strain evidence="12 13">DSM 6061</strain>
    </source>
</reference>
<dbReference type="Gene3D" id="1.20.1560.10">
    <property type="entry name" value="ABC transporter type 1, transmembrane domain"/>
    <property type="match status" value="1"/>
</dbReference>
<evidence type="ECO:0000256" key="7">
    <source>
        <dbReference type="ARBA" id="ARBA00022989"/>
    </source>
</evidence>
<protein>
    <recommendedName>
        <fullName evidence="14">ABC transporter ATP-binding protein</fullName>
    </recommendedName>
</protein>
<dbReference type="InterPro" id="IPR011527">
    <property type="entry name" value="ABC1_TM_dom"/>
</dbReference>
<dbReference type="InterPro" id="IPR027417">
    <property type="entry name" value="P-loop_NTPase"/>
</dbReference>
<dbReference type="AlphaFoldDB" id="A0A161XUA5"/>
<keyword evidence="3" id="KW-1003">Cell membrane</keyword>
<evidence type="ECO:0000256" key="2">
    <source>
        <dbReference type="ARBA" id="ARBA00022448"/>
    </source>
</evidence>
<dbReference type="InterPro" id="IPR039421">
    <property type="entry name" value="Type_1_exporter"/>
</dbReference>
<evidence type="ECO:0000256" key="3">
    <source>
        <dbReference type="ARBA" id="ARBA00022475"/>
    </source>
</evidence>
<keyword evidence="4 9" id="KW-0812">Transmembrane</keyword>
<dbReference type="GO" id="GO:0005886">
    <property type="term" value="C:plasma membrane"/>
    <property type="evidence" value="ECO:0007669"/>
    <property type="project" value="UniProtKB-SubCell"/>
</dbReference>
<dbReference type="SUPFAM" id="SSF90123">
    <property type="entry name" value="ABC transporter transmembrane region"/>
    <property type="match status" value="1"/>
</dbReference>
<organism evidence="12 13">
    <name type="scientific">Pseudoalteromonas luteoviolacea DSM 6061</name>
    <dbReference type="NCBI Taxonomy" id="1365250"/>
    <lineage>
        <taxon>Bacteria</taxon>
        <taxon>Pseudomonadati</taxon>
        <taxon>Pseudomonadota</taxon>
        <taxon>Gammaproteobacteria</taxon>
        <taxon>Alteromonadales</taxon>
        <taxon>Pseudoalteromonadaceae</taxon>
        <taxon>Pseudoalteromonas</taxon>
    </lineage>
</organism>
<dbReference type="SUPFAM" id="SSF52540">
    <property type="entry name" value="P-loop containing nucleoside triphosphate hydrolases"/>
    <property type="match status" value="1"/>
</dbReference>
<sequence>MDRQALLSIGRVIGHASSGRWSFYTGVTFRVLERCAAIAPLLLCFHWLQLQFLTSAQAATWPTAPTDYLLLLGSCFLVQLVCAYIGQYQSFLGSYRVVHAYRIKLINHVRQLPLGRIRRTHSGEFLEMLTEDIKKIESIFSHIAPDLISALVAPVIGFVVLLFVDPLYALSTLILLPFSFWVMQLSKQKFGHVVRAKQQSYRQSGSAIIDYVEALKTLKLYGQTQTWLAQLGRQLEKTKQHSLQVEMWGAGPVLTYRIVLNMTLSAFVIMLAVTLPEHRFTGIDFTTILYALLLVKLLEPLYEVGEYLTILRMAVQSEHKLESILNEPVLVEPLKHQMPTSFDIELDRVSFNHDDKKVIEQVSFYVKQGTTLAIVGASGSGKSTLLNLCARFFDPSSGCVKIGGLNLQKIGSKGVHQLVSMVFQDIQLIDASIVENIRIGRPDASDEAVMQACKLSNCLEFIDKLPDGINTRVGDCGLLLSGGQRQRIAIARALLKDAPIVLLDEATASLDPVTQAEVVNAMNNLLQNRTVITIAHRLSSIVEADNIIVLEQGKVVESGSHRCLLSLGGHYTQLWKAQSIQAA</sequence>
<evidence type="ECO:0000259" key="10">
    <source>
        <dbReference type="PROSITE" id="PS50893"/>
    </source>
</evidence>
<dbReference type="Gene3D" id="3.40.50.300">
    <property type="entry name" value="P-loop containing nucleotide triphosphate hydrolases"/>
    <property type="match status" value="1"/>
</dbReference>
<dbReference type="EMBL" id="AUYB01000121">
    <property type="protein sequence ID" value="KZN33827.1"/>
    <property type="molecule type" value="Genomic_DNA"/>
</dbReference>
<evidence type="ECO:0000313" key="12">
    <source>
        <dbReference type="EMBL" id="KZN33827.1"/>
    </source>
</evidence>
<comment type="caution">
    <text evidence="12">The sequence shown here is derived from an EMBL/GenBank/DDBJ whole genome shotgun (WGS) entry which is preliminary data.</text>
</comment>
<dbReference type="PANTHER" id="PTHR24221">
    <property type="entry name" value="ATP-BINDING CASSETTE SUB-FAMILY B"/>
    <property type="match status" value="1"/>
</dbReference>
<dbReference type="InterPro" id="IPR003439">
    <property type="entry name" value="ABC_transporter-like_ATP-bd"/>
</dbReference>
<dbReference type="Pfam" id="PF00005">
    <property type="entry name" value="ABC_tran"/>
    <property type="match status" value="1"/>
</dbReference>
<dbReference type="PROSITE" id="PS50929">
    <property type="entry name" value="ABC_TM1F"/>
    <property type="match status" value="1"/>
</dbReference>
<dbReference type="PROSITE" id="PS50893">
    <property type="entry name" value="ABC_TRANSPORTER_2"/>
    <property type="match status" value="1"/>
</dbReference>
<feature type="domain" description="ABC transporter" evidence="10">
    <location>
        <begin position="344"/>
        <end position="577"/>
    </location>
</feature>
<dbReference type="PANTHER" id="PTHR24221:SF397">
    <property type="entry name" value="ABC TRANSPORTER, ATP-BINDING TRANSMEMBRANE PROTEIN"/>
    <property type="match status" value="1"/>
</dbReference>
<dbReference type="GO" id="GO:0140359">
    <property type="term" value="F:ABC-type transporter activity"/>
    <property type="evidence" value="ECO:0007669"/>
    <property type="project" value="InterPro"/>
</dbReference>
<evidence type="ECO:0000256" key="4">
    <source>
        <dbReference type="ARBA" id="ARBA00022692"/>
    </source>
</evidence>
<dbReference type="GO" id="GO:0034040">
    <property type="term" value="F:ATPase-coupled lipid transmembrane transporter activity"/>
    <property type="evidence" value="ECO:0007669"/>
    <property type="project" value="TreeGrafter"/>
</dbReference>
<accession>A0A161XUA5</accession>
<dbReference type="GO" id="GO:0005524">
    <property type="term" value="F:ATP binding"/>
    <property type="evidence" value="ECO:0007669"/>
    <property type="project" value="UniProtKB-KW"/>
</dbReference>
<dbReference type="PROSITE" id="PS00211">
    <property type="entry name" value="ABC_TRANSPORTER_1"/>
    <property type="match status" value="1"/>
</dbReference>
<keyword evidence="2" id="KW-0813">Transport</keyword>
<comment type="subcellular location">
    <subcellularLocation>
        <location evidence="1">Cell membrane</location>
        <topology evidence="1">Multi-pass membrane protein</topology>
    </subcellularLocation>
</comment>
<evidence type="ECO:0000256" key="9">
    <source>
        <dbReference type="SAM" id="Phobius"/>
    </source>
</evidence>
<dbReference type="GO" id="GO:0016887">
    <property type="term" value="F:ATP hydrolysis activity"/>
    <property type="evidence" value="ECO:0007669"/>
    <property type="project" value="InterPro"/>
</dbReference>
<feature type="domain" description="ABC transmembrane type-1" evidence="11">
    <location>
        <begin position="68"/>
        <end position="313"/>
    </location>
</feature>
<evidence type="ECO:0000256" key="6">
    <source>
        <dbReference type="ARBA" id="ARBA00022840"/>
    </source>
</evidence>
<keyword evidence="6" id="KW-0067">ATP-binding</keyword>
<keyword evidence="5" id="KW-0547">Nucleotide-binding</keyword>
<evidence type="ECO:0000256" key="8">
    <source>
        <dbReference type="ARBA" id="ARBA00023136"/>
    </source>
</evidence>
<dbReference type="FunFam" id="3.40.50.300:FF:000221">
    <property type="entry name" value="Multidrug ABC transporter ATP-binding protein"/>
    <property type="match status" value="1"/>
</dbReference>
<evidence type="ECO:0000256" key="1">
    <source>
        <dbReference type="ARBA" id="ARBA00004651"/>
    </source>
</evidence>